<dbReference type="Gene3D" id="3.30.559.10">
    <property type="entry name" value="Chloramphenicol acetyltransferase-like domain"/>
    <property type="match status" value="2"/>
</dbReference>
<protein>
    <recommendedName>
        <fullName evidence="4">Omega-hydroxypalmitate O-feruloyl transferase</fullName>
    </recommendedName>
</protein>
<dbReference type="InterPro" id="IPR023213">
    <property type="entry name" value="CAT-like_dom_sf"/>
</dbReference>
<dbReference type="Pfam" id="PF02458">
    <property type="entry name" value="Transferase"/>
    <property type="match status" value="1"/>
</dbReference>
<proteinExistence type="inferred from homology"/>
<dbReference type="eggNOG" id="ENOG502QT8C">
    <property type="taxonomic scope" value="Eukaryota"/>
</dbReference>
<dbReference type="STRING" id="4155.A0A022RJ33"/>
<dbReference type="PANTHER" id="PTHR31642">
    <property type="entry name" value="TRICHOTHECENE 3-O-ACETYLTRANSFERASE"/>
    <property type="match status" value="1"/>
</dbReference>
<dbReference type="Proteomes" id="UP000030748">
    <property type="component" value="Unassembled WGS sequence"/>
</dbReference>
<gene>
    <name evidence="2" type="ORF">MIMGU_mgv1a005557mg</name>
</gene>
<dbReference type="AlphaFoldDB" id="A0A022RJ33"/>
<organism evidence="2 3">
    <name type="scientific">Erythranthe guttata</name>
    <name type="common">Yellow monkey flower</name>
    <name type="synonym">Mimulus guttatus</name>
    <dbReference type="NCBI Taxonomy" id="4155"/>
    <lineage>
        <taxon>Eukaryota</taxon>
        <taxon>Viridiplantae</taxon>
        <taxon>Streptophyta</taxon>
        <taxon>Embryophyta</taxon>
        <taxon>Tracheophyta</taxon>
        <taxon>Spermatophyta</taxon>
        <taxon>Magnoliopsida</taxon>
        <taxon>eudicotyledons</taxon>
        <taxon>Gunneridae</taxon>
        <taxon>Pentapetalae</taxon>
        <taxon>asterids</taxon>
        <taxon>lamiids</taxon>
        <taxon>Lamiales</taxon>
        <taxon>Phrymaceae</taxon>
        <taxon>Erythranthe</taxon>
    </lineage>
</organism>
<comment type="similarity">
    <text evidence="1">Belongs to the plant acyltransferase family.</text>
</comment>
<keyword evidence="3" id="KW-1185">Reference proteome</keyword>
<dbReference type="PANTHER" id="PTHR31642:SF189">
    <property type="entry name" value="ACYLTRANSFERASE GLAUCE"/>
    <property type="match status" value="1"/>
</dbReference>
<reference evidence="2 3" key="1">
    <citation type="journal article" date="2013" name="Proc. Natl. Acad. Sci. U.S.A.">
        <title>Fine-scale variation in meiotic recombination in Mimulus inferred from population shotgun sequencing.</title>
        <authorList>
            <person name="Hellsten U."/>
            <person name="Wright K.M."/>
            <person name="Jenkins J."/>
            <person name="Shu S."/>
            <person name="Yuan Y."/>
            <person name="Wessler S.R."/>
            <person name="Schmutz J."/>
            <person name="Willis J.H."/>
            <person name="Rokhsar D.S."/>
        </authorList>
    </citation>
    <scope>NUCLEOTIDE SEQUENCE [LARGE SCALE GENOMIC DNA]</scope>
    <source>
        <strain evidence="3">cv. DUN x IM62</strain>
    </source>
</reference>
<name>A0A022RJ33_ERYGU</name>
<accession>A0A022RJ33</accession>
<dbReference type="PhylomeDB" id="A0A022RJ33"/>
<evidence type="ECO:0000313" key="3">
    <source>
        <dbReference type="Proteomes" id="UP000030748"/>
    </source>
</evidence>
<evidence type="ECO:0000313" key="2">
    <source>
        <dbReference type="EMBL" id="EYU39979.1"/>
    </source>
</evidence>
<evidence type="ECO:0008006" key="4">
    <source>
        <dbReference type="Google" id="ProtNLM"/>
    </source>
</evidence>
<sequence>MANVISSNPAMQDLKITFQESSLVLPLQQTEKRSFFLSNIDQILNYRIPTVSFFSANPDYPPQLVSERLKLALQKVLVPYDFIAGRFKLNQETGRLEIDCNSAGVGFVVASSEFSLAEIGDLLSPNLGFQQLAVHTLTDNLAPNDHANPPFILQVTSFKCGSFAIGMSVNHILLDGLSAKAFSQNLASQAFEGDKPFAVIPFFDRRLMSARSPPLVAFTHPEFFKPDLPTGTSGPPVFDCKKEELEFKVFKLTTTDINFLKEKAKRPETRISSFNAAATLIWQCKALSYGENQKDEERVSTFLNVVDLRSRLSPPLPEPYCGNAILVAYTSEKCQNLEKMPFSELVKMVAESPARVSDEYARSVIDWLEINRGLPCGEYMVSSWLRLGFEEVVFPWGKPQHSGPVVNHRKDICWIFPSSNNDGAINALVSLPAKEMERFESHFCNFFTSTNNSSSVSAEPTTTTISPDELVAQGLTTAI</sequence>
<dbReference type="GO" id="GO:0016747">
    <property type="term" value="F:acyltransferase activity, transferring groups other than amino-acyl groups"/>
    <property type="evidence" value="ECO:0000318"/>
    <property type="project" value="GO_Central"/>
</dbReference>
<dbReference type="InterPro" id="IPR050317">
    <property type="entry name" value="Plant_Fungal_Acyltransferase"/>
</dbReference>
<dbReference type="EMBL" id="KI630437">
    <property type="protein sequence ID" value="EYU39979.1"/>
    <property type="molecule type" value="Genomic_DNA"/>
</dbReference>
<dbReference type="KEGG" id="egt:105955258"/>
<dbReference type="OMA" id="MERFESH"/>
<evidence type="ECO:0000256" key="1">
    <source>
        <dbReference type="ARBA" id="ARBA00009861"/>
    </source>
</evidence>
<dbReference type="OrthoDB" id="671439at2759"/>